<keyword evidence="4" id="KW-1185">Reference proteome</keyword>
<organism evidence="3 4">
    <name type="scientific">Rubrivivax rivuli</name>
    <dbReference type="NCBI Taxonomy" id="1862385"/>
    <lineage>
        <taxon>Bacteria</taxon>
        <taxon>Pseudomonadati</taxon>
        <taxon>Pseudomonadota</taxon>
        <taxon>Betaproteobacteria</taxon>
        <taxon>Burkholderiales</taxon>
        <taxon>Sphaerotilaceae</taxon>
        <taxon>Rubrivivax</taxon>
    </lineage>
</organism>
<evidence type="ECO:0000259" key="2">
    <source>
        <dbReference type="Pfam" id="PF12146"/>
    </source>
</evidence>
<feature type="domain" description="Serine aminopeptidase S33" evidence="2">
    <location>
        <begin position="99"/>
        <end position="222"/>
    </location>
</feature>
<proteinExistence type="predicted"/>
<name>A0A437RCM5_9BURK</name>
<evidence type="ECO:0000313" key="4">
    <source>
        <dbReference type="Proteomes" id="UP000285575"/>
    </source>
</evidence>
<dbReference type="Gene3D" id="3.40.50.1820">
    <property type="entry name" value="alpha/beta hydrolase"/>
    <property type="match status" value="1"/>
</dbReference>
<keyword evidence="1" id="KW-0472">Membrane</keyword>
<dbReference type="AlphaFoldDB" id="A0A437RCM5"/>
<keyword evidence="3" id="KW-0378">Hydrolase</keyword>
<dbReference type="PANTHER" id="PTHR12277">
    <property type="entry name" value="ALPHA/BETA HYDROLASE DOMAIN-CONTAINING PROTEIN"/>
    <property type="match status" value="1"/>
</dbReference>
<dbReference type="InterPro" id="IPR022742">
    <property type="entry name" value="Hydrolase_4"/>
</dbReference>
<keyword evidence="1" id="KW-0812">Transmembrane</keyword>
<dbReference type="OrthoDB" id="9798884at2"/>
<dbReference type="GO" id="GO:0016787">
    <property type="term" value="F:hydrolase activity"/>
    <property type="evidence" value="ECO:0007669"/>
    <property type="project" value="UniProtKB-KW"/>
</dbReference>
<accession>A0A437RCM5</accession>
<protein>
    <submittedName>
        <fullName evidence="3">Alpha/beta fold hydrolase</fullName>
    </submittedName>
</protein>
<gene>
    <name evidence="3" type="ORF">EOE66_17840</name>
</gene>
<keyword evidence="1" id="KW-1133">Transmembrane helix</keyword>
<dbReference type="SUPFAM" id="SSF53474">
    <property type="entry name" value="alpha/beta-Hydrolases"/>
    <property type="match status" value="1"/>
</dbReference>
<sequence length="306" mass="33048">MPAATTPVRSPVPPRRPWRSLLALCVTGAAGVAVLGGCAVLDEQQRKWIFQPSERTWWGGQAAAEGMQDVWIEFRSRAAQEDVKLHGLWLRQAQPGAPVLLYLHGARWDVRGSAPRMRRMHELGFSVLGIDYRGFGRSTAGLPSEALAGEDARAAWQWLAAQAPGAPRIVFGHSLGGALAVQLAASVGDEAGLIVENTFTSIPEVVRTFKWGWLPVAPLITQRLDAASRIAEVGAPVLVVHGSADTLIRPELGRALFDKAVEPKRFLLVEGGTHHNTNSLAQARYREVLGEFFKLQAMAPAAAAPP</sequence>
<dbReference type="EMBL" id="SACR01000005">
    <property type="protein sequence ID" value="RVU44525.1"/>
    <property type="molecule type" value="Genomic_DNA"/>
</dbReference>
<reference evidence="3 4" key="1">
    <citation type="submission" date="2019-01" db="EMBL/GenBank/DDBJ databases">
        <authorList>
            <person name="Chen W.-M."/>
        </authorList>
    </citation>
    <scope>NUCLEOTIDE SEQUENCE [LARGE SCALE GENOMIC DNA]</scope>
    <source>
        <strain evidence="3 4">KYPY4</strain>
    </source>
</reference>
<feature type="transmembrane region" description="Helical" evidence="1">
    <location>
        <begin position="20"/>
        <end position="41"/>
    </location>
</feature>
<dbReference type="PANTHER" id="PTHR12277:SF81">
    <property type="entry name" value="PROTEIN ABHD13"/>
    <property type="match status" value="1"/>
</dbReference>
<comment type="caution">
    <text evidence="3">The sequence shown here is derived from an EMBL/GenBank/DDBJ whole genome shotgun (WGS) entry which is preliminary data.</text>
</comment>
<dbReference type="Pfam" id="PF12146">
    <property type="entry name" value="Hydrolase_4"/>
    <property type="match status" value="1"/>
</dbReference>
<dbReference type="InterPro" id="IPR029058">
    <property type="entry name" value="AB_hydrolase_fold"/>
</dbReference>
<dbReference type="Proteomes" id="UP000285575">
    <property type="component" value="Unassembled WGS sequence"/>
</dbReference>
<evidence type="ECO:0000313" key="3">
    <source>
        <dbReference type="EMBL" id="RVU44525.1"/>
    </source>
</evidence>
<evidence type="ECO:0000256" key="1">
    <source>
        <dbReference type="SAM" id="Phobius"/>
    </source>
</evidence>